<dbReference type="CDD" id="cd01839">
    <property type="entry name" value="SGNH_arylesterase_like"/>
    <property type="match status" value="1"/>
</dbReference>
<reference evidence="3 4" key="1">
    <citation type="submission" date="2016-11" db="EMBL/GenBank/DDBJ databases">
        <authorList>
            <person name="Jaros S."/>
            <person name="Januszkiewicz K."/>
            <person name="Wedrychowicz H."/>
        </authorList>
    </citation>
    <scope>NUCLEOTIDE SEQUENCE [LARGE SCALE GENOMIC DNA]</scope>
    <source>
        <strain evidence="3 4">DSM 100565</strain>
    </source>
</reference>
<dbReference type="InterPro" id="IPR036514">
    <property type="entry name" value="SGNH_hydro_sf"/>
</dbReference>
<dbReference type="Gene3D" id="3.40.50.1110">
    <property type="entry name" value="SGNH hydrolase"/>
    <property type="match status" value="1"/>
</dbReference>
<dbReference type="SUPFAM" id="SSF52266">
    <property type="entry name" value="SGNH hydrolase"/>
    <property type="match status" value="1"/>
</dbReference>
<dbReference type="STRING" id="1447782.SAMN05444417_2536"/>
<feature type="region of interest" description="Disordered" evidence="1">
    <location>
        <begin position="1"/>
        <end position="30"/>
    </location>
</feature>
<dbReference type="GO" id="GO:0016788">
    <property type="term" value="F:hydrolase activity, acting on ester bonds"/>
    <property type="evidence" value="ECO:0007669"/>
    <property type="project" value="UniProtKB-ARBA"/>
</dbReference>
<evidence type="ECO:0000313" key="3">
    <source>
        <dbReference type="EMBL" id="SHJ01939.1"/>
    </source>
</evidence>
<evidence type="ECO:0000256" key="1">
    <source>
        <dbReference type="SAM" id="MobiDB-lite"/>
    </source>
</evidence>
<proteinExistence type="predicted"/>
<dbReference type="OrthoDB" id="164654at2"/>
<evidence type="ECO:0000259" key="2">
    <source>
        <dbReference type="Pfam" id="PF13472"/>
    </source>
</evidence>
<keyword evidence="4" id="KW-1185">Reference proteome</keyword>
<sequence>MPTLLTFGDSNTHGSPALRPDGTSDPRFGPGTRWPTIAHAALGGGWTLVEEGLPGRTTCHPDPVMGAEMDGRTGLKIALRSHGPIDVLTIMLGTNDVKARFAPTPLAVTAGIAGLLDIALSDEWQDRHGGFRILVICPPPVILAGRLAGEFYGGPEVSRALPPLYAALAAHRGCGFLDAGRLIAVDPMDGVHYDAAAHRTLGEAVADAVRALMGPALQ</sequence>
<organism evidence="3 4">
    <name type="scientific">Wenxinia saemankumensis</name>
    <dbReference type="NCBI Taxonomy" id="1447782"/>
    <lineage>
        <taxon>Bacteria</taxon>
        <taxon>Pseudomonadati</taxon>
        <taxon>Pseudomonadota</taxon>
        <taxon>Alphaproteobacteria</taxon>
        <taxon>Rhodobacterales</taxon>
        <taxon>Roseobacteraceae</taxon>
        <taxon>Wenxinia</taxon>
    </lineage>
</organism>
<name>A0A1M6FWG0_9RHOB</name>
<evidence type="ECO:0000313" key="4">
    <source>
        <dbReference type="Proteomes" id="UP000184292"/>
    </source>
</evidence>
<dbReference type="EMBL" id="FQYO01000004">
    <property type="protein sequence ID" value="SHJ01939.1"/>
    <property type="molecule type" value="Genomic_DNA"/>
</dbReference>
<dbReference type="RefSeq" id="WP_073331083.1">
    <property type="nucleotide sequence ID" value="NZ_FQYO01000004.1"/>
</dbReference>
<accession>A0A1M6FWG0</accession>
<dbReference type="Proteomes" id="UP000184292">
    <property type="component" value="Unassembled WGS sequence"/>
</dbReference>
<feature type="domain" description="SGNH hydrolase-type esterase" evidence="2">
    <location>
        <begin position="7"/>
        <end position="199"/>
    </location>
</feature>
<dbReference type="InterPro" id="IPR013830">
    <property type="entry name" value="SGNH_hydro"/>
</dbReference>
<dbReference type="Pfam" id="PF13472">
    <property type="entry name" value="Lipase_GDSL_2"/>
    <property type="match status" value="1"/>
</dbReference>
<protein>
    <submittedName>
        <fullName evidence="3">Lysophospholipase L1</fullName>
    </submittedName>
</protein>
<dbReference type="AlphaFoldDB" id="A0A1M6FWG0"/>
<gene>
    <name evidence="3" type="ORF">SAMN05444417_2536</name>
</gene>